<organism evidence="2 3">
    <name type="scientific">Grifola frondosa</name>
    <name type="common">Maitake</name>
    <name type="synonym">Polyporus frondosus</name>
    <dbReference type="NCBI Taxonomy" id="5627"/>
    <lineage>
        <taxon>Eukaryota</taxon>
        <taxon>Fungi</taxon>
        <taxon>Dikarya</taxon>
        <taxon>Basidiomycota</taxon>
        <taxon>Agaricomycotina</taxon>
        <taxon>Agaricomycetes</taxon>
        <taxon>Polyporales</taxon>
        <taxon>Grifolaceae</taxon>
        <taxon>Grifola</taxon>
    </lineage>
</organism>
<feature type="compositionally biased region" description="Polar residues" evidence="1">
    <location>
        <begin position="90"/>
        <end position="103"/>
    </location>
</feature>
<protein>
    <submittedName>
        <fullName evidence="2">Uncharacterized protein</fullName>
    </submittedName>
</protein>
<evidence type="ECO:0000256" key="1">
    <source>
        <dbReference type="SAM" id="MobiDB-lite"/>
    </source>
</evidence>
<accession>A0A1C7MBR2</accession>
<proteinExistence type="predicted"/>
<evidence type="ECO:0000313" key="3">
    <source>
        <dbReference type="Proteomes" id="UP000092993"/>
    </source>
</evidence>
<dbReference type="AlphaFoldDB" id="A0A1C7MBR2"/>
<dbReference type="EMBL" id="LUGG01000005">
    <property type="protein sequence ID" value="OBZ74363.1"/>
    <property type="molecule type" value="Genomic_DNA"/>
</dbReference>
<dbReference type="Proteomes" id="UP000092993">
    <property type="component" value="Unassembled WGS sequence"/>
</dbReference>
<name>A0A1C7MBR2_GRIFR</name>
<dbReference type="OMA" id="CWTIHRP"/>
<sequence length="277" mass="30449">MSRHSLSCIVKERFLSDEEIIEHLVDNATSTVLWTIHRPKRGWYIRLRTPFFPPGVFISLEPLPSSSPYYAEAALAFACRTNALRSLTQHPSDSEATLTNGSRDSVVHSYPPTPPPQGPAVVVQPPSPHSVLAKLDEISLSSAPRLSRPKTTITHFLLTPLSAVQPAEQVSLFSRVISIIKNHAPAKSYSFTLSPVPPPTPALSADQSPVPVPPLAPLLTFYDSTPVWTFRCNSGVIEIDEDRARALGVQPSFYVAVALTYLEFMSERESYLAAAYD</sequence>
<feature type="region of interest" description="Disordered" evidence="1">
    <location>
        <begin position="90"/>
        <end position="123"/>
    </location>
</feature>
<evidence type="ECO:0000313" key="2">
    <source>
        <dbReference type="EMBL" id="OBZ74363.1"/>
    </source>
</evidence>
<reference evidence="2 3" key="1">
    <citation type="submission" date="2016-03" db="EMBL/GenBank/DDBJ databases">
        <title>Whole genome sequencing of Grifola frondosa 9006-11.</title>
        <authorList>
            <person name="Min B."/>
            <person name="Park H."/>
            <person name="Kim J.-G."/>
            <person name="Cho H."/>
            <person name="Oh Y.-L."/>
            <person name="Kong W.-S."/>
            <person name="Choi I.-G."/>
        </authorList>
    </citation>
    <scope>NUCLEOTIDE SEQUENCE [LARGE SCALE GENOMIC DNA]</scope>
    <source>
        <strain evidence="2 3">9006-11</strain>
    </source>
</reference>
<comment type="caution">
    <text evidence="2">The sequence shown here is derived from an EMBL/GenBank/DDBJ whole genome shotgun (WGS) entry which is preliminary data.</text>
</comment>
<gene>
    <name evidence="2" type="ORF">A0H81_05215</name>
</gene>
<dbReference type="STRING" id="5627.A0A1C7MBR2"/>
<dbReference type="OrthoDB" id="3362250at2759"/>
<keyword evidence="3" id="KW-1185">Reference proteome</keyword>